<gene>
    <name evidence="6" type="ORF">GCM10009717_31610</name>
</gene>
<comment type="caution">
    <text evidence="6">The sequence shown here is derived from an EMBL/GenBank/DDBJ whole genome shotgun (WGS) entry which is preliminary data.</text>
</comment>
<dbReference type="InterPro" id="IPR015854">
    <property type="entry name" value="ABC_transpr_LolD-like"/>
</dbReference>
<dbReference type="Pfam" id="PF00005">
    <property type="entry name" value="ABC_tran"/>
    <property type="match status" value="1"/>
</dbReference>
<dbReference type="InterPro" id="IPR003439">
    <property type="entry name" value="ABC_transporter-like_ATP-bd"/>
</dbReference>
<dbReference type="InterPro" id="IPR003593">
    <property type="entry name" value="AAA+_ATPase"/>
</dbReference>
<proteinExistence type="predicted"/>
<dbReference type="GO" id="GO:0005524">
    <property type="term" value="F:ATP binding"/>
    <property type="evidence" value="ECO:0007669"/>
    <property type="project" value="UniProtKB-KW"/>
</dbReference>
<dbReference type="InterPro" id="IPR017871">
    <property type="entry name" value="ABC_transporter-like_CS"/>
</dbReference>
<evidence type="ECO:0000313" key="7">
    <source>
        <dbReference type="Proteomes" id="UP001499954"/>
    </source>
</evidence>
<dbReference type="CDD" id="cd03255">
    <property type="entry name" value="ABC_MJ0796_LolCDE_FtsE"/>
    <property type="match status" value="1"/>
</dbReference>
<keyword evidence="3 6" id="KW-0067">ATP-binding</keyword>
<dbReference type="InterPro" id="IPR027417">
    <property type="entry name" value="P-loop_NTPase"/>
</dbReference>
<dbReference type="SMART" id="SM00382">
    <property type="entry name" value="AAA"/>
    <property type="match status" value="1"/>
</dbReference>
<evidence type="ECO:0000256" key="1">
    <source>
        <dbReference type="ARBA" id="ARBA00022448"/>
    </source>
</evidence>
<dbReference type="PANTHER" id="PTHR24220:SF685">
    <property type="entry name" value="ABC TRANSPORTER RELATED"/>
    <property type="match status" value="1"/>
</dbReference>
<keyword evidence="1" id="KW-0813">Transport</keyword>
<dbReference type="Proteomes" id="UP001499954">
    <property type="component" value="Unassembled WGS sequence"/>
</dbReference>
<keyword evidence="7" id="KW-1185">Reference proteome</keyword>
<reference evidence="7" key="1">
    <citation type="journal article" date="2019" name="Int. J. Syst. Evol. Microbiol.">
        <title>The Global Catalogue of Microorganisms (GCM) 10K type strain sequencing project: providing services to taxonomists for standard genome sequencing and annotation.</title>
        <authorList>
            <consortium name="The Broad Institute Genomics Platform"/>
            <consortium name="The Broad Institute Genome Sequencing Center for Infectious Disease"/>
            <person name="Wu L."/>
            <person name="Ma J."/>
        </authorList>
    </citation>
    <scope>NUCLEOTIDE SEQUENCE [LARGE SCALE GENOMIC DNA]</scope>
    <source>
        <strain evidence="7">JCM 13584</strain>
    </source>
</reference>
<dbReference type="SUPFAM" id="SSF52540">
    <property type="entry name" value="P-loop containing nucleoside triphosphate hydrolases"/>
    <property type="match status" value="1"/>
</dbReference>
<evidence type="ECO:0000256" key="2">
    <source>
        <dbReference type="ARBA" id="ARBA00022741"/>
    </source>
</evidence>
<feature type="region of interest" description="Disordered" evidence="4">
    <location>
        <begin position="287"/>
        <end position="361"/>
    </location>
</feature>
<dbReference type="InterPro" id="IPR017911">
    <property type="entry name" value="MacB-like_ATP-bd"/>
</dbReference>
<protein>
    <submittedName>
        <fullName evidence="6">ABC transporter ATP-binding protein</fullName>
    </submittedName>
</protein>
<dbReference type="PANTHER" id="PTHR24220">
    <property type="entry name" value="IMPORT ATP-BINDING PROTEIN"/>
    <property type="match status" value="1"/>
</dbReference>
<feature type="domain" description="ABC transporter" evidence="5">
    <location>
        <begin position="10"/>
        <end position="262"/>
    </location>
</feature>
<dbReference type="EMBL" id="BAAAMK010000008">
    <property type="protein sequence ID" value="GAA1962477.1"/>
    <property type="molecule type" value="Genomic_DNA"/>
</dbReference>
<dbReference type="PROSITE" id="PS00211">
    <property type="entry name" value="ABC_TRANSPORTER_1"/>
    <property type="match status" value="1"/>
</dbReference>
<sequence>MADTLTGPHILCTDLVRIFTADGVEVQALQGLNLRVEPGEMVAVIGASGSGKSTLLTILSGLDTATAGSASVAGHDLLAMRSRERVQYRRRTVGFVWQQTSRNLLPYLTAAENVALAMNVAGTSRGAARAARVDELLELLRVDDVRDRRPAELSGGQQQRVAIAVALANDPLVLLADEPTGELDEATSAAVLEAMRSVNEELGVTTLIVTHDPTVSGHVRRTVQIRDGRTSTEVLRSTRVDEHGAEEHVAEEFAVLDRVGRLQLPHEFVQRLDLRDRVRLALEPDHVGVWPGSTASGADAAAGRRSDDAAAEPSAAGLPADGSVAPTGDSLADPADDLLSDASRAPRRAPRHAAPDDEESR</sequence>
<evidence type="ECO:0000313" key="6">
    <source>
        <dbReference type="EMBL" id="GAA1962477.1"/>
    </source>
</evidence>
<evidence type="ECO:0000256" key="3">
    <source>
        <dbReference type="ARBA" id="ARBA00022840"/>
    </source>
</evidence>
<evidence type="ECO:0000256" key="4">
    <source>
        <dbReference type="SAM" id="MobiDB-lite"/>
    </source>
</evidence>
<organism evidence="6 7">
    <name type="scientific">Agromyces allii</name>
    <dbReference type="NCBI Taxonomy" id="393607"/>
    <lineage>
        <taxon>Bacteria</taxon>
        <taxon>Bacillati</taxon>
        <taxon>Actinomycetota</taxon>
        <taxon>Actinomycetes</taxon>
        <taxon>Micrococcales</taxon>
        <taxon>Microbacteriaceae</taxon>
        <taxon>Agromyces</taxon>
    </lineage>
</organism>
<accession>A0ABP5CE41</accession>
<keyword evidence="2" id="KW-0547">Nucleotide-binding</keyword>
<feature type="compositionally biased region" description="Low complexity" evidence="4">
    <location>
        <begin position="311"/>
        <end position="321"/>
    </location>
</feature>
<dbReference type="Gene3D" id="3.40.50.300">
    <property type="entry name" value="P-loop containing nucleotide triphosphate hydrolases"/>
    <property type="match status" value="1"/>
</dbReference>
<evidence type="ECO:0000259" key="5">
    <source>
        <dbReference type="PROSITE" id="PS50893"/>
    </source>
</evidence>
<dbReference type="RefSeq" id="WP_157415240.1">
    <property type="nucleotide sequence ID" value="NZ_BAAAMK010000008.1"/>
</dbReference>
<dbReference type="PROSITE" id="PS50893">
    <property type="entry name" value="ABC_TRANSPORTER_2"/>
    <property type="match status" value="1"/>
</dbReference>
<name>A0ABP5CE41_9MICO</name>